<comment type="caution">
    <text evidence="3">The sequence shown here is derived from an EMBL/GenBank/DDBJ whole genome shotgun (WGS) entry which is preliminary data.</text>
</comment>
<evidence type="ECO:0000256" key="1">
    <source>
        <dbReference type="SAM" id="SignalP"/>
    </source>
</evidence>
<dbReference type="Proteomes" id="UP000035088">
    <property type="component" value="Unassembled WGS sequence"/>
</dbReference>
<feature type="domain" description="Peptidase S9 prolyl oligopeptidase catalytic" evidence="2">
    <location>
        <begin position="334"/>
        <end position="380"/>
    </location>
</feature>
<dbReference type="PANTHER" id="PTHR34853">
    <property type="match status" value="1"/>
</dbReference>
<feature type="signal peptide" evidence="1">
    <location>
        <begin position="1"/>
        <end position="26"/>
    </location>
</feature>
<dbReference type="AlphaFoldDB" id="G7H1U4"/>
<dbReference type="Gene3D" id="3.40.50.1820">
    <property type="entry name" value="alpha/beta hydrolase"/>
    <property type="match status" value="2"/>
</dbReference>
<proteinExistence type="predicted"/>
<protein>
    <recommendedName>
        <fullName evidence="2">Peptidase S9 prolyl oligopeptidase catalytic domain-containing protein</fullName>
    </recommendedName>
</protein>
<dbReference type="InterPro" id="IPR029058">
    <property type="entry name" value="AB_hydrolase_fold"/>
</dbReference>
<dbReference type="EMBL" id="BAEE01000048">
    <property type="protein sequence ID" value="GAB09819.1"/>
    <property type="molecule type" value="Genomic_DNA"/>
</dbReference>
<feature type="chain" id="PRO_5003495332" description="Peptidase S9 prolyl oligopeptidase catalytic domain-containing protein" evidence="1">
    <location>
        <begin position="27"/>
        <end position="397"/>
    </location>
</feature>
<dbReference type="GO" id="GO:0006508">
    <property type="term" value="P:proteolysis"/>
    <property type="evidence" value="ECO:0007669"/>
    <property type="project" value="InterPro"/>
</dbReference>
<name>G7H1U4_9ACTN</name>
<keyword evidence="4" id="KW-1185">Reference proteome</keyword>
<keyword evidence="1" id="KW-0732">Signal</keyword>
<dbReference type="PIRSF" id="PIRSF029171">
    <property type="entry name" value="Esterase_LipA"/>
    <property type="match status" value="1"/>
</dbReference>
<organism evidence="3 4">
    <name type="scientific">Gordonia araii NBRC 100433</name>
    <dbReference type="NCBI Taxonomy" id="1073574"/>
    <lineage>
        <taxon>Bacteria</taxon>
        <taxon>Bacillati</taxon>
        <taxon>Actinomycetota</taxon>
        <taxon>Actinomycetes</taxon>
        <taxon>Mycobacteriales</taxon>
        <taxon>Gordoniaceae</taxon>
        <taxon>Gordonia</taxon>
    </lineage>
</organism>
<dbReference type="Pfam" id="PF03583">
    <property type="entry name" value="LIP"/>
    <property type="match status" value="1"/>
</dbReference>
<dbReference type="InterPro" id="IPR001375">
    <property type="entry name" value="Peptidase_S9_cat"/>
</dbReference>
<gene>
    <name evidence="3" type="ORF">GOARA_048_00210</name>
</gene>
<evidence type="ECO:0000313" key="3">
    <source>
        <dbReference type="EMBL" id="GAB09819.1"/>
    </source>
</evidence>
<dbReference type="SUPFAM" id="SSF53474">
    <property type="entry name" value="alpha/beta-Hydrolases"/>
    <property type="match status" value="1"/>
</dbReference>
<dbReference type="GO" id="GO:0016042">
    <property type="term" value="P:lipid catabolic process"/>
    <property type="evidence" value="ECO:0007669"/>
    <property type="project" value="InterPro"/>
</dbReference>
<reference evidence="3 4" key="1">
    <citation type="submission" date="2011-11" db="EMBL/GenBank/DDBJ databases">
        <title>Whole genome shotgun sequence of Gordonia araii NBRC 100433.</title>
        <authorList>
            <person name="Yoshida Y."/>
            <person name="Hosoyama A."/>
            <person name="Tsuchikane K."/>
            <person name="Katsumata H."/>
            <person name="Yamazaki S."/>
            <person name="Fujita N."/>
        </authorList>
    </citation>
    <scope>NUCLEOTIDE SEQUENCE [LARGE SCALE GENOMIC DNA]</scope>
    <source>
        <strain evidence="3 4">NBRC 100433</strain>
    </source>
</reference>
<dbReference type="STRING" id="1073574.GOARA_048_00210"/>
<sequence>MATSIAVATTITTVAVTSIAVGPASADVLPPTGAPDWSGMDVRHVGPPSGSKPGQLLGQVPLASHLSVPAAGTAVRIHYVTPDQHRKTASSTGVVFLPRGKAPAGGWPVIAWAHGTVGLGDSCTPSAQPRSARDAHYLSHWLRQGYAIVGTDYAGLGTPGLMSYLNGSTEAHSIVDSVKAARKTGLPLAKRWTIVGQSQGGGAALAGAHQATALSRGTGLDYRGVVATGTPANIEHIVSLAGPYAVAPLPTGLATYMAYIFAGFGEARPDLHVERILTPLGRRMVAQAKTRCYPEMSTSVERTIGHWFNAPLRSIPGVLGALTAYMGTPIDGYDRPIFLGQGLLDIDVPAPSSLSLYAQLRANNQPVELHVYPNRDHSGTVYASTADSTPFLARIMR</sequence>
<dbReference type="Pfam" id="PF00326">
    <property type="entry name" value="Peptidase_S9"/>
    <property type="match status" value="1"/>
</dbReference>
<dbReference type="PANTHER" id="PTHR34853:SF1">
    <property type="entry name" value="LIPASE 5"/>
    <property type="match status" value="1"/>
</dbReference>
<dbReference type="GO" id="GO:0004806">
    <property type="term" value="F:triacylglycerol lipase activity"/>
    <property type="evidence" value="ECO:0007669"/>
    <property type="project" value="InterPro"/>
</dbReference>
<dbReference type="InterPro" id="IPR005152">
    <property type="entry name" value="Lipase_secreted"/>
</dbReference>
<dbReference type="RefSeq" id="WP_007321894.1">
    <property type="nucleotide sequence ID" value="NZ_BAEE01000048.1"/>
</dbReference>
<dbReference type="GO" id="GO:0008236">
    <property type="term" value="F:serine-type peptidase activity"/>
    <property type="evidence" value="ECO:0007669"/>
    <property type="project" value="InterPro"/>
</dbReference>
<evidence type="ECO:0000259" key="2">
    <source>
        <dbReference type="Pfam" id="PF00326"/>
    </source>
</evidence>
<accession>G7H1U4</accession>
<evidence type="ECO:0000313" key="4">
    <source>
        <dbReference type="Proteomes" id="UP000035088"/>
    </source>
</evidence>